<dbReference type="EMBL" id="AACNSW010000005">
    <property type="protein sequence ID" value="EAL3776429.1"/>
    <property type="molecule type" value="Genomic_DNA"/>
</dbReference>
<organism evidence="1">
    <name type="scientific">Campylobacter upsaliensis</name>
    <dbReference type="NCBI Taxonomy" id="28080"/>
    <lineage>
        <taxon>Bacteria</taxon>
        <taxon>Pseudomonadati</taxon>
        <taxon>Campylobacterota</taxon>
        <taxon>Epsilonproteobacteria</taxon>
        <taxon>Campylobacterales</taxon>
        <taxon>Campylobacteraceae</taxon>
        <taxon>Campylobacter</taxon>
    </lineage>
</organism>
<comment type="caution">
    <text evidence="1">The sequence shown here is derived from an EMBL/GenBank/DDBJ whole genome shotgun (WGS) entry which is preliminary data.</text>
</comment>
<reference evidence="1" key="1">
    <citation type="submission" date="2018-05" db="EMBL/GenBank/DDBJ databases">
        <authorList>
            <consortium name="PulseNet: The National Subtyping Network for Foodborne Disease Surveillance"/>
            <person name="Tarr C.L."/>
            <person name="Trees E."/>
            <person name="Katz L.S."/>
            <person name="Carleton-Romer H.A."/>
            <person name="Stroika S."/>
            <person name="Kucerova Z."/>
            <person name="Roache K.F."/>
            <person name="Sabol A.L."/>
            <person name="Besser J."/>
            <person name="Gerner-Smidt P."/>
        </authorList>
    </citation>
    <scope>NUCLEOTIDE SEQUENCE</scope>
    <source>
        <strain evidence="1">PNUSAC001154</strain>
    </source>
</reference>
<feature type="non-terminal residue" evidence="1">
    <location>
        <position position="119"/>
    </location>
</feature>
<accession>A0A5L8Q2B3</accession>
<sequence>MMRNSRLATRLSHLAYNIKGITRMMSPRFLLARREDILRALQGRSDVDMIKKRVDYYCQMDTKITLDEDAKNIASVRFARKSVGYKFDSYEYLRYFPQDFKAHFEFGDVSYICPKPSLT</sequence>
<gene>
    <name evidence="1" type="ORF">BSY74_02705</name>
</gene>
<dbReference type="AlphaFoldDB" id="A0A5L8Q2B3"/>
<proteinExistence type="predicted"/>
<name>A0A5L8Q2B3_CAMUP</name>
<protein>
    <submittedName>
        <fullName evidence="1">Lipopolysaccharide core biosynthesis protein LpsA</fullName>
    </submittedName>
</protein>
<evidence type="ECO:0000313" key="1">
    <source>
        <dbReference type="EMBL" id="EAL3776429.1"/>
    </source>
</evidence>